<keyword evidence="9" id="KW-1185">Reference proteome</keyword>
<dbReference type="InterPro" id="IPR036163">
    <property type="entry name" value="HMA_dom_sf"/>
</dbReference>
<evidence type="ECO:0000259" key="7">
    <source>
        <dbReference type="PROSITE" id="PS50846"/>
    </source>
</evidence>
<dbReference type="GO" id="GO:0016020">
    <property type="term" value="C:membrane"/>
    <property type="evidence" value="ECO:0007669"/>
    <property type="project" value="UniProtKB-SubCell"/>
</dbReference>
<keyword evidence="4" id="KW-0636">Prenylation</keyword>
<comment type="caution">
    <text evidence="8">The sequence shown here is derived from an EMBL/GenBank/DDBJ whole genome shotgun (WGS) entry which is preliminary data.</text>
</comment>
<name>A0AAE1Y493_9LAMI</name>
<feature type="domain" description="HMA" evidence="7">
    <location>
        <begin position="12"/>
        <end position="75"/>
    </location>
</feature>
<evidence type="ECO:0000256" key="4">
    <source>
        <dbReference type="ARBA" id="ARBA00023289"/>
    </source>
</evidence>
<evidence type="ECO:0000256" key="5">
    <source>
        <dbReference type="ARBA" id="ARBA00024045"/>
    </source>
</evidence>
<dbReference type="PROSITE" id="PS50846">
    <property type="entry name" value="HMA_2"/>
    <property type="match status" value="1"/>
</dbReference>
<dbReference type="EMBL" id="JACGWO010000007">
    <property type="protein sequence ID" value="KAK4423475.1"/>
    <property type="molecule type" value="Genomic_DNA"/>
</dbReference>
<dbReference type="PANTHER" id="PTHR45868:SF19">
    <property type="entry name" value="HEAVY METAL-ASSOCIATED ISOPRENYLATED PLANT PROTEIN 37"/>
    <property type="match status" value="1"/>
</dbReference>
<evidence type="ECO:0000256" key="6">
    <source>
        <dbReference type="SAM" id="MobiDB-lite"/>
    </source>
</evidence>
<comment type="similarity">
    <text evidence="5">Belongs to the HIPP family.</text>
</comment>
<dbReference type="GO" id="GO:0009626">
    <property type="term" value="P:plant-type hypersensitive response"/>
    <property type="evidence" value="ECO:0007669"/>
    <property type="project" value="UniProtKB-KW"/>
</dbReference>
<dbReference type="CDD" id="cd00371">
    <property type="entry name" value="HMA"/>
    <property type="match status" value="1"/>
</dbReference>
<dbReference type="FunFam" id="3.30.70.100:FF:000008">
    <property type="entry name" value="Copper transport protein ATOX1"/>
    <property type="match status" value="1"/>
</dbReference>
<dbReference type="InterPro" id="IPR006121">
    <property type="entry name" value="HMA_dom"/>
</dbReference>
<gene>
    <name evidence="8" type="ORF">Salat_1930300</name>
</gene>
<dbReference type="Proteomes" id="UP001293254">
    <property type="component" value="Unassembled WGS sequence"/>
</dbReference>
<feature type="compositionally biased region" description="Low complexity" evidence="6">
    <location>
        <begin position="79"/>
        <end position="88"/>
    </location>
</feature>
<organism evidence="8 9">
    <name type="scientific">Sesamum alatum</name>
    <dbReference type="NCBI Taxonomy" id="300844"/>
    <lineage>
        <taxon>Eukaryota</taxon>
        <taxon>Viridiplantae</taxon>
        <taxon>Streptophyta</taxon>
        <taxon>Embryophyta</taxon>
        <taxon>Tracheophyta</taxon>
        <taxon>Spermatophyta</taxon>
        <taxon>Magnoliopsida</taxon>
        <taxon>eudicotyledons</taxon>
        <taxon>Gunneridae</taxon>
        <taxon>Pentapetalae</taxon>
        <taxon>asterids</taxon>
        <taxon>lamiids</taxon>
        <taxon>Lamiales</taxon>
        <taxon>Pedaliaceae</taxon>
        <taxon>Sesamum</taxon>
    </lineage>
</organism>
<keyword evidence="3" id="KW-0479">Metal-binding</keyword>
<dbReference type="GO" id="GO:0046872">
    <property type="term" value="F:metal ion binding"/>
    <property type="evidence" value="ECO:0007669"/>
    <property type="project" value="UniProtKB-KW"/>
</dbReference>
<feature type="region of interest" description="Disordered" evidence="6">
    <location>
        <begin position="178"/>
        <end position="206"/>
    </location>
</feature>
<reference evidence="8" key="1">
    <citation type="submission" date="2020-06" db="EMBL/GenBank/DDBJ databases">
        <authorList>
            <person name="Li T."/>
            <person name="Hu X."/>
            <person name="Zhang T."/>
            <person name="Song X."/>
            <person name="Zhang H."/>
            <person name="Dai N."/>
            <person name="Sheng W."/>
            <person name="Hou X."/>
            <person name="Wei L."/>
        </authorList>
    </citation>
    <scope>NUCLEOTIDE SEQUENCE</scope>
    <source>
        <strain evidence="8">3651</strain>
        <tissue evidence="8">Leaf</tissue>
    </source>
</reference>
<dbReference type="Gene3D" id="3.30.70.100">
    <property type="match status" value="1"/>
</dbReference>
<dbReference type="SUPFAM" id="SSF55008">
    <property type="entry name" value="HMA, heavy metal-associated domain"/>
    <property type="match status" value="1"/>
</dbReference>
<feature type="region of interest" description="Disordered" evidence="6">
    <location>
        <begin position="79"/>
        <end position="106"/>
    </location>
</feature>
<proteinExistence type="inferred from homology"/>
<protein>
    <submittedName>
        <fullName evidence="8">Heavy metal-associated isoprenylated plant protein 37</fullName>
    </submittedName>
</protein>
<keyword evidence="4" id="KW-0449">Lipoprotein</keyword>
<sequence length="379" mass="41023">MTKDEDFKLLKIQTCVLRVNIHCDGCNQKVKKLLQRIEGVYQVSIDSEQQKVTVSGSVDSATLIKKLVRAGKHAELWSQKTNQNQKQKSPSIKEENKNNKGQKPNVVKGLESLKNKQKFPFLTEDDDCFDDDDEEEYDEEEEMKLFRDKINQLALLKGQAEAANNAKKGLGAVAAAAGPNNGKNGNNNAGKKGNLSQNTAVKGNTGGIDQKTLAALKMNNAQMAGANMNNHHPSEGMRANDISTMMNLAGFHGNGASNVVPVLGNGANGIVGGGGGFQVQPNNGFQGSSGGFPLNGLATGHSPSSMMMNINGYHPSSMMMNLQQNRQPQMMYNRSPFVPPTTGYYYNYGPVPYSTEAHESDHSAAHMFSDENTSSCSVM</sequence>
<evidence type="ECO:0000256" key="1">
    <source>
        <dbReference type="ARBA" id="ARBA00004170"/>
    </source>
</evidence>
<evidence type="ECO:0000313" key="9">
    <source>
        <dbReference type="Proteomes" id="UP001293254"/>
    </source>
</evidence>
<dbReference type="Pfam" id="PF00403">
    <property type="entry name" value="HMA"/>
    <property type="match status" value="1"/>
</dbReference>
<dbReference type="AlphaFoldDB" id="A0AAE1Y493"/>
<evidence type="ECO:0000313" key="8">
    <source>
        <dbReference type="EMBL" id="KAK4423475.1"/>
    </source>
</evidence>
<reference evidence="8" key="2">
    <citation type="journal article" date="2024" name="Plant">
        <title>Genomic evolution and insights into agronomic trait innovations of Sesamum species.</title>
        <authorList>
            <person name="Miao H."/>
            <person name="Wang L."/>
            <person name="Qu L."/>
            <person name="Liu H."/>
            <person name="Sun Y."/>
            <person name="Le M."/>
            <person name="Wang Q."/>
            <person name="Wei S."/>
            <person name="Zheng Y."/>
            <person name="Lin W."/>
            <person name="Duan Y."/>
            <person name="Cao H."/>
            <person name="Xiong S."/>
            <person name="Wang X."/>
            <person name="Wei L."/>
            <person name="Li C."/>
            <person name="Ma Q."/>
            <person name="Ju M."/>
            <person name="Zhao R."/>
            <person name="Li G."/>
            <person name="Mu C."/>
            <person name="Tian Q."/>
            <person name="Mei H."/>
            <person name="Zhang T."/>
            <person name="Gao T."/>
            <person name="Zhang H."/>
        </authorList>
    </citation>
    <scope>NUCLEOTIDE SEQUENCE</scope>
    <source>
        <strain evidence="8">3651</strain>
    </source>
</reference>
<feature type="compositionally biased region" description="Low complexity" evidence="6">
    <location>
        <begin position="178"/>
        <end position="194"/>
    </location>
</feature>
<accession>A0AAE1Y493</accession>
<dbReference type="PANTHER" id="PTHR45868">
    <property type="entry name" value="HEAVY METAL-ASSOCIATED ISOPRENYLATED PLANT PROTEIN 33-RELATED"/>
    <property type="match status" value="1"/>
</dbReference>
<keyword evidence="2" id="KW-0488">Methylation</keyword>
<evidence type="ECO:0000256" key="2">
    <source>
        <dbReference type="ARBA" id="ARBA00022481"/>
    </source>
</evidence>
<evidence type="ECO:0000256" key="3">
    <source>
        <dbReference type="ARBA" id="ARBA00022723"/>
    </source>
</evidence>
<comment type="subcellular location">
    <subcellularLocation>
        <location evidence="1">Membrane</location>
        <topology evidence="1">Peripheral membrane protein</topology>
    </subcellularLocation>
</comment>